<keyword evidence="2" id="KW-1185">Reference proteome</keyword>
<comment type="caution">
    <text evidence="1">The sequence shown here is derived from an EMBL/GenBank/DDBJ whole genome shotgun (WGS) entry which is preliminary data.</text>
</comment>
<protein>
    <recommendedName>
        <fullName evidence="3">F-box domain-containing protein</fullName>
    </recommendedName>
</protein>
<gene>
    <name evidence="1" type="ORF">N7493_008163</name>
</gene>
<evidence type="ECO:0008006" key="3">
    <source>
        <dbReference type="Google" id="ProtNLM"/>
    </source>
</evidence>
<dbReference type="SUPFAM" id="SSF81383">
    <property type="entry name" value="F-box domain"/>
    <property type="match status" value="1"/>
</dbReference>
<name>A0AAD6HH46_9EURO</name>
<dbReference type="Proteomes" id="UP001215712">
    <property type="component" value="Unassembled WGS sequence"/>
</dbReference>
<dbReference type="InterPro" id="IPR036047">
    <property type="entry name" value="F-box-like_dom_sf"/>
</dbReference>
<reference evidence="1" key="2">
    <citation type="submission" date="2023-01" db="EMBL/GenBank/DDBJ databases">
        <authorList>
            <person name="Petersen C."/>
        </authorList>
    </citation>
    <scope>NUCLEOTIDE SEQUENCE</scope>
    <source>
        <strain evidence="1">IBT 17514</strain>
    </source>
</reference>
<organism evidence="1 2">
    <name type="scientific">Penicillium malachiteum</name>
    <dbReference type="NCBI Taxonomy" id="1324776"/>
    <lineage>
        <taxon>Eukaryota</taxon>
        <taxon>Fungi</taxon>
        <taxon>Dikarya</taxon>
        <taxon>Ascomycota</taxon>
        <taxon>Pezizomycotina</taxon>
        <taxon>Eurotiomycetes</taxon>
        <taxon>Eurotiomycetidae</taxon>
        <taxon>Eurotiales</taxon>
        <taxon>Aspergillaceae</taxon>
        <taxon>Penicillium</taxon>
    </lineage>
</organism>
<dbReference type="EMBL" id="JAQJAN010000012">
    <property type="protein sequence ID" value="KAJ5716252.1"/>
    <property type="molecule type" value="Genomic_DNA"/>
</dbReference>
<sequence length="430" mass="48535">MNAFALAPPMGPPQAPIRFLGLLSVTRERMNGLLSALLKDLSWFEYVDVLEWEYEELKDLVATEVLFEQSSVLGGFASSTIDQASNGTSNMGKFSRFPLEIVHEMMNHMDFLTLERFSRTCHYARVAAANNPTYKLLIEHSAKLPELLMSTRVIYWHSLRMLKAELQFPNCRSCGTLTPYFYIPTCERLCRNCSEFDKNYWLIELLSTKYAFNLTTDDLRLLPITCLKPSSYHGPHFPVARHGVAHLVPVKCAIERAVKRWGSMELMREAAEQLSPDRFADSTEKECADAALFRYIRSDQPPLDPNISEESMKGRLRASDLNGLASAASTVFPHVPPPCAESAERFYCKGCKWCVDKALSPLPDALEYMGLDPKTDKAEVATIMASRARTARSWPDLFVHIISCLGCCVLMWEARATETDRQRIHAAAIS</sequence>
<proteinExistence type="predicted"/>
<accession>A0AAD6HH46</accession>
<evidence type="ECO:0000313" key="2">
    <source>
        <dbReference type="Proteomes" id="UP001215712"/>
    </source>
</evidence>
<dbReference type="AlphaFoldDB" id="A0AAD6HH46"/>
<reference evidence="1" key="1">
    <citation type="journal article" date="2023" name="IMA Fungus">
        <title>Comparative genomic study of the Penicillium genus elucidates a diverse pangenome and 15 lateral gene transfer events.</title>
        <authorList>
            <person name="Petersen C."/>
            <person name="Sorensen T."/>
            <person name="Nielsen M.R."/>
            <person name="Sondergaard T.E."/>
            <person name="Sorensen J.L."/>
            <person name="Fitzpatrick D.A."/>
            <person name="Frisvad J.C."/>
            <person name="Nielsen K.L."/>
        </authorList>
    </citation>
    <scope>NUCLEOTIDE SEQUENCE</scope>
    <source>
        <strain evidence="1">IBT 17514</strain>
    </source>
</reference>
<evidence type="ECO:0000313" key="1">
    <source>
        <dbReference type="EMBL" id="KAJ5716252.1"/>
    </source>
</evidence>